<gene>
    <name evidence="1" type="ORF">L1987_14269</name>
</gene>
<organism evidence="1 2">
    <name type="scientific">Smallanthus sonchifolius</name>
    <dbReference type="NCBI Taxonomy" id="185202"/>
    <lineage>
        <taxon>Eukaryota</taxon>
        <taxon>Viridiplantae</taxon>
        <taxon>Streptophyta</taxon>
        <taxon>Embryophyta</taxon>
        <taxon>Tracheophyta</taxon>
        <taxon>Spermatophyta</taxon>
        <taxon>Magnoliopsida</taxon>
        <taxon>eudicotyledons</taxon>
        <taxon>Gunneridae</taxon>
        <taxon>Pentapetalae</taxon>
        <taxon>asterids</taxon>
        <taxon>campanulids</taxon>
        <taxon>Asterales</taxon>
        <taxon>Asteraceae</taxon>
        <taxon>Asteroideae</taxon>
        <taxon>Heliantheae alliance</taxon>
        <taxon>Millerieae</taxon>
        <taxon>Smallanthus</taxon>
    </lineage>
</organism>
<accession>A0ACB9J2F2</accession>
<comment type="caution">
    <text evidence="1">The sequence shown here is derived from an EMBL/GenBank/DDBJ whole genome shotgun (WGS) entry which is preliminary data.</text>
</comment>
<evidence type="ECO:0000313" key="2">
    <source>
        <dbReference type="Proteomes" id="UP001056120"/>
    </source>
</evidence>
<proteinExistence type="predicted"/>
<dbReference type="Proteomes" id="UP001056120">
    <property type="component" value="Linkage Group LG05"/>
</dbReference>
<protein>
    <submittedName>
        <fullName evidence="1">Uncharacterized protein</fullName>
    </submittedName>
</protein>
<evidence type="ECO:0000313" key="1">
    <source>
        <dbReference type="EMBL" id="KAI3814628.1"/>
    </source>
</evidence>
<dbReference type="EMBL" id="CM042022">
    <property type="protein sequence ID" value="KAI3814628.1"/>
    <property type="molecule type" value="Genomic_DNA"/>
</dbReference>
<reference evidence="1 2" key="2">
    <citation type="journal article" date="2022" name="Mol. Ecol. Resour.">
        <title>The genomes of chicory, endive, great burdock and yacon provide insights into Asteraceae paleo-polyploidization history and plant inulin production.</title>
        <authorList>
            <person name="Fan W."/>
            <person name="Wang S."/>
            <person name="Wang H."/>
            <person name="Wang A."/>
            <person name="Jiang F."/>
            <person name="Liu H."/>
            <person name="Zhao H."/>
            <person name="Xu D."/>
            <person name="Zhang Y."/>
        </authorList>
    </citation>
    <scope>NUCLEOTIDE SEQUENCE [LARGE SCALE GENOMIC DNA]</scope>
    <source>
        <strain evidence="2">cv. Yunnan</strain>
        <tissue evidence="1">Leaves</tissue>
    </source>
</reference>
<reference evidence="2" key="1">
    <citation type="journal article" date="2022" name="Mol. Ecol. Resour.">
        <title>The genomes of chicory, endive, great burdock and yacon provide insights into Asteraceae palaeo-polyploidization history and plant inulin production.</title>
        <authorList>
            <person name="Fan W."/>
            <person name="Wang S."/>
            <person name="Wang H."/>
            <person name="Wang A."/>
            <person name="Jiang F."/>
            <person name="Liu H."/>
            <person name="Zhao H."/>
            <person name="Xu D."/>
            <person name="Zhang Y."/>
        </authorList>
    </citation>
    <scope>NUCLEOTIDE SEQUENCE [LARGE SCALE GENOMIC DNA]</scope>
    <source>
        <strain evidence="2">cv. Yunnan</strain>
    </source>
</reference>
<sequence>MRFQFEAPKLVEPNPSRRGREKENHQACFFRKFLGFSVQKMASSGPNDEIVSMELPAPSGWKKTFLLKKGGTPKKNETVFTAPTGEEITNKKQLEQYLKSHPGGPKVSEFDWGSGESPRRSTRISEKSKSTPPPAEPEPVKKRSRKSTSSKKEKKEKEDVEMQEAEKDDENAKEEGDEKCEIPEIPLPEEGAKPEKEIEGEETGVIPEQPLSEEVVKPVNEVKDESNKEVEEEMCEIPKVPSEEVVKSVTVGNEEGEPIKEVNEQKSEIPKVPSPEEAANPGTEEVDKHEVKHDEAAKGVNEEVLENPIKPPPEEVITKPAIEDAVPITKAEAAGETAVENGCPVAEVSEVKPSWEDIKIE</sequence>
<name>A0ACB9J2F2_9ASTR</name>
<keyword evidence="2" id="KW-1185">Reference proteome</keyword>